<feature type="region of interest" description="Disordered" evidence="1">
    <location>
        <begin position="185"/>
        <end position="212"/>
    </location>
</feature>
<dbReference type="OrthoDB" id="2670565at2759"/>
<evidence type="ECO:0000313" key="3">
    <source>
        <dbReference type="Proteomes" id="UP000518752"/>
    </source>
</evidence>
<feature type="compositionally biased region" description="Pro residues" evidence="1">
    <location>
        <begin position="190"/>
        <end position="204"/>
    </location>
</feature>
<dbReference type="AlphaFoldDB" id="A0A8H5MGS1"/>
<accession>A0A8H5MGS1</accession>
<name>A0A8H5MGS1_9AGAR</name>
<evidence type="ECO:0000313" key="2">
    <source>
        <dbReference type="EMBL" id="KAF5393397.1"/>
    </source>
</evidence>
<comment type="caution">
    <text evidence="2">The sequence shown here is derived from an EMBL/GenBank/DDBJ whole genome shotgun (WGS) entry which is preliminary data.</text>
</comment>
<gene>
    <name evidence="2" type="ORF">D9757_000693</name>
</gene>
<evidence type="ECO:0000256" key="1">
    <source>
        <dbReference type="SAM" id="MobiDB-lite"/>
    </source>
</evidence>
<sequence length="326" mass="37296">MSHFQISDFSFTPIALDSSRLSYSSKESAVSPTVPSLPVLTHIQLSLCGELFSYDLRNLQSINPREVIELLKTTGSERGNWMIVGASYRRKRNPRAAIAILNEMLEVMAKHAIPEQELKPVYLLLSNCETDLARLARAQGPVSSDQSADHYQKARKWLQKVYGVQGSSISQAEPTYLPDSHYHQSLLLPRKPPSPVSDLPPRPSSPSHSGKYSGVEIQSLRERLRHQNDVLANVLTSKRKLEGRYQYERDTRRRLECTIDSLKRELSDARRMENSAQEQMKHEVKMRRMSEGKWMRERELRVELGRNSRVPERSPSVPRSIASYSQ</sequence>
<reference evidence="2 3" key="1">
    <citation type="journal article" date="2020" name="ISME J.">
        <title>Uncovering the hidden diversity of litter-decomposition mechanisms in mushroom-forming fungi.</title>
        <authorList>
            <person name="Floudas D."/>
            <person name="Bentzer J."/>
            <person name="Ahren D."/>
            <person name="Johansson T."/>
            <person name="Persson P."/>
            <person name="Tunlid A."/>
        </authorList>
    </citation>
    <scope>NUCLEOTIDE SEQUENCE [LARGE SCALE GENOMIC DNA]</scope>
    <source>
        <strain evidence="2 3">CBS 406.79</strain>
    </source>
</reference>
<feature type="region of interest" description="Disordered" evidence="1">
    <location>
        <begin position="270"/>
        <end position="290"/>
    </location>
</feature>
<keyword evidence="3" id="KW-1185">Reference proteome</keyword>
<proteinExistence type="predicted"/>
<dbReference type="Proteomes" id="UP000518752">
    <property type="component" value="Unassembled WGS sequence"/>
</dbReference>
<organism evidence="2 3">
    <name type="scientific">Collybiopsis confluens</name>
    <dbReference type="NCBI Taxonomy" id="2823264"/>
    <lineage>
        <taxon>Eukaryota</taxon>
        <taxon>Fungi</taxon>
        <taxon>Dikarya</taxon>
        <taxon>Basidiomycota</taxon>
        <taxon>Agaricomycotina</taxon>
        <taxon>Agaricomycetes</taxon>
        <taxon>Agaricomycetidae</taxon>
        <taxon>Agaricales</taxon>
        <taxon>Marasmiineae</taxon>
        <taxon>Omphalotaceae</taxon>
        <taxon>Collybiopsis</taxon>
    </lineage>
</organism>
<dbReference type="EMBL" id="JAACJN010000002">
    <property type="protein sequence ID" value="KAF5393397.1"/>
    <property type="molecule type" value="Genomic_DNA"/>
</dbReference>
<feature type="region of interest" description="Disordered" evidence="1">
    <location>
        <begin position="304"/>
        <end position="326"/>
    </location>
</feature>
<protein>
    <submittedName>
        <fullName evidence="2">Uncharacterized protein</fullName>
    </submittedName>
</protein>